<dbReference type="AlphaFoldDB" id="A0A1M3TVZ1"/>
<dbReference type="Gene3D" id="3.20.20.150">
    <property type="entry name" value="Divalent-metal-dependent TIM barrel enzymes"/>
    <property type="match status" value="1"/>
</dbReference>
<dbReference type="PANTHER" id="PTHR12110:SF56">
    <property type="entry name" value="DEHYDRATASE, PUTATIVE (AFU_ORTHOLOGUE AFUA_6G08740)-RELATED"/>
    <property type="match status" value="1"/>
</dbReference>
<feature type="domain" description="Xylose isomerase-like TIM barrel" evidence="1">
    <location>
        <begin position="38"/>
        <end position="338"/>
    </location>
</feature>
<dbReference type="SUPFAM" id="SSF51658">
    <property type="entry name" value="Xylose isomerase-like"/>
    <property type="match status" value="1"/>
</dbReference>
<sequence>MSPTPNIDIDITSIPLSYATCSLGTPSTTPLETKLTTLRSASFTGIELAFPDLLAYANTHNPGTTQILPTDYPALIHAAASIRSLCESHNLRIMMLQPFANFEGWPRGSAEREDAFSRAKGWSEIMEALGTDLLQIGSTDTPEEKLCRKNGGGGGGGGVDREAVVEDLRELADILAEKGQRIAYENWCWSTHAPNWKDVWKIVRDVGRENVGLCLDTFQTAGGEWGDPTTAEGVVSGEDVRKRYEESLEELARTVPPEKIFLLQVSDAYKPLTPFEDEVVDGARPRARWSHDFRPMPYHGGYLPIEEVGRAVLRTGFRGWFSMEIFDGGKTGEEEIGDVEGFAREAMGSMRRFLERCAEGL</sequence>
<gene>
    <name evidence="2" type="ORF">ASPFODRAFT_125048</name>
</gene>
<dbReference type="EMBL" id="KV878237">
    <property type="protein sequence ID" value="OJZ91038.1"/>
    <property type="molecule type" value="Genomic_DNA"/>
</dbReference>
<dbReference type="Pfam" id="PF01261">
    <property type="entry name" value="AP_endonuc_2"/>
    <property type="match status" value="1"/>
</dbReference>
<dbReference type="OrthoDB" id="5360893at2759"/>
<dbReference type="PANTHER" id="PTHR12110">
    <property type="entry name" value="HYDROXYPYRUVATE ISOMERASE"/>
    <property type="match status" value="1"/>
</dbReference>
<proteinExistence type="predicted"/>
<dbReference type="InterPro" id="IPR013022">
    <property type="entry name" value="Xyl_isomerase-like_TIM-brl"/>
</dbReference>
<protein>
    <recommendedName>
        <fullName evidence="1">Xylose isomerase-like TIM barrel domain-containing protein</fullName>
    </recommendedName>
</protein>
<dbReference type="InterPro" id="IPR050312">
    <property type="entry name" value="IolE/XylAMocC-like"/>
</dbReference>
<evidence type="ECO:0000313" key="2">
    <source>
        <dbReference type="EMBL" id="OJZ91038.1"/>
    </source>
</evidence>
<evidence type="ECO:0000259" key="1">
    <source>
        <dbReference type="Pfam" id="PF01261"/>
    </source>
</evidence>
<dbReference type="Proteomes" id="UP000184063">
    <property type="component" value="Unassembled WGS sequence"/>
</dbReference>
<reference evidence="3" key="1">
    <citation type="journal article" date="2017" name="Genome Biol.">
        <title>Comparative genomics reveals high biological diversity and specific adaptations in the industrially and medically important fungal genus Aspergillus.</title>
        <authorList>
            <person name="de Vries R.P."/>
            <person name="Riley R."/>
            <person name="Wiebenga A."/>
            <person name="Aguilar-Osorio G."/>
            <person name="Amillis S."/>
            <person name="Uchima C.A."/>
            <person name="Anderluh G."/>
            <person name="Asadollahi M."/>
            <person name="Askin M."/>
            <person name="Barry K."/>
            <person name="Battaglia E."/>
            <person name="Bayram O."/>
            <person name="Benocci T."/>
            <person name="Braus-Stromeyer S.A."/>
            <person name="Caldana C."/>
            <person name="Canovas D."/>
            <person name="Cerqueira G.C."/>
            <person name="Chen F."/>
            <person name="Chen W."/>
            <person name="Choi C."/>
            <person name="Clum A."/>
            <person name="Dos Santos R.A."/>
            <person name="Damasio A.R."/>
            <person name="Diallinas G."/>
            <person name="Emri T."/>
            <person name="Fekete E."/>
            <person name="Flipphi M."/>
            <person name="Freyberg S."/>
            <person name="Gallo A."/>
            <person name="Gournas C."/>
            <person name="Habgood R."/>
            <person name="Hainaut M."/>
            <person name="Harispe M.L."/>
            <person name="Henrissat B."/>
            <person name="Hilden K.S."/>
            <person name="Hope R."/>
            <person name="Hossain A."/>
            <person name="Karabika E."/>
            <person name="Karaffa L."/>
            <person name="Karanyi Z."/>
            <person name="Krasevec N."/>
            <person name="Kuo A."/>
            <person name="Kusch H."/>
            <person name="LaButti K."/>
            <person name="Lagendijk E.L."/>
            <person name="Lapidus A."/>
            <person name="Levasseur A."/>
            <person name="Lindquist E."/>
            <person name="Lipzen A."/>
            <person name="Logrieco A.F."/>
            <person name="MacCabe A."/>
            <person name="Maekelae M.R."/>
            <person name="Malavazi I."/>
            <person name="Melin P."/>
            <person name="Meyer V."/>
            <person name="Mielnichuk N."/>
            <person name="Miskei M."/>
            <person name="Molnar A.P."/>
            <person name="Mule G."/>
            <person name="Ngan C.Y."/>
            <person name="Orejas M."/>
            <person name="Orosz E."/>
            <person name="Ouedraogo J.P."/>
            <person name="Overkamp K.M."/>
            <person name="Park H.-S."/>
            <person name="Perrone G."/>
            <person name="Piumi F."/>
            <person name="Punt P.J."/>
            <person name="Ram A.F."/>
            <person name="Ramon A."/>
            <person name="Rauscher S."/>
            <person name="Record E."/>
            <person name="Riano-Pachon D.M."/>
            <person name="Robert V."/>
            <person name="Roehrig J."/>
            <person name="Ruller R."/>
            <person name="Salamov A."/>
            <person name="Salih N.S."/>
            <person name="Samson R.A."/>
            <person name="Sandor E."/>
            <person name="Sanguinetti M."/>
            <person name="Schuetze T."/>
            <person name="Sepcic K."/>
            <person name="Shelest E."/>
            <person name="Sherlock G."/>
            <person name="Sophianopoulou V."/>
            <person name="Squina F.M."/>
            <person name="Sun H."/>
            <person name="Susca A."/>
            <person name="Todd R.B."/>
            <person name="Tsang A."/>
            <person name="Unkles S.E."/>
            <person name="van de Wiele N."/>
            <person name="van Rossen-Uffink D."/>
            <person name="Oliveira J.V."/>
            <person name="Vesth T.C."/>
            <person name="Visser J."/>
            <person name="Yu J.-H."/>
            <person name="Zhou M."/>
            <person name="Andersen M.R."/>
            <person name="Archer D.B."/>
            <person name="Baker S.E."/>
            <person name="Benoit I."/>
            <person name="Brakhage A.A."/>
            <person name="Braus G.H."/>
            <person name="Fischer R."/>
            <person name="Frisvad J.C."/>
            <person name="Goldman G.H."/>
            <person name="Houbraken J."/>
            <person name="Oakley B."/>
            <person name="Pocsi I."/>
            <person name="Scazzocchio C."/>
            <person name="Seiboth B."/>
            <person name="vanKuyk P.A."/>
            <person name="Wortman J."/>
            <person name="Dyer P.S."/>
            <person name="Grigoriev I.V."/>
        </authorList>
    </citation>
    <scope>NUCLEOTIDE SEQUENCE [LARGE SCALE GENOMIC DNA]</scope>
    <source>
        <strain evidence="3">CBS 106.47</strain>
    </source>
</reference>
<accession>A0A1M3TVZ1</accession>
<dbReference type="InterPro" id="IPR036237">
    <property type="entry name" value="Xyl_isomerase-like_sf"/>
</dbReference>
<organism evidence="2 3">
    <name type="scientific">Aspergillus luchuensis (strain CBS 106.47)</name>
    <dbReference type="NCBI Taxonomy" id="1137211"/>
    <lineage>
        <taxon>Eukaryota</taxon>
        <taxon>Fungi</taxon>
        <taxon>Dikarya</taxon>
        <taxon>Ascomycota</taxon>
        <taxon>Pezizomycotina</taxon>
        <taxon>Eurotiomycetes</taxon>
        <taxon>Eurotiomycetidae</taxon>
        <taxon>Eurotiales</taxon>
        <taxon>Aspergillaceae</taxon>
        <taxon>Aspergillus</taxon>
        <taxon>Aspergillus subgen. Circumdati</taxon>
    </lineage>
</organism>
<evidence type="ECO:0000313" key="3">
    <source>
        <dbReference type="Proteomes" id="UP000184063"/>
    </source>
</evidence>
<name>A0A1M3TVZ1_ASPLC</name>
<dbReference type="VEuPathDB" id="FungiDB:ASPFODRAFT_125048"/>